<name>A0ABD1LGB8_9FABA</name>
<proteinExistence type="predicted"/>
<evidence type="ECO:0000313" key="2">
    <source>
        <dbReference type="EMBL" id="KAL2322587.1"/>
    </source>
</evidence>
<feature type="region of interest" description="Disordered" evidence="1">
    <location>
        <begin position="200"/>
        <end position="220"/>
    </location>
</feature>
<organism evidence="2 3">
    <name type="scientific">Flemingia macrophylla</name>
    <dbReference type="NCBI Taxonomy" id="520843"/>
    <lineage>
        <taxon>Eukaryota</taxon>
        <taxon>Viridiplantae</taxon>
        <taxon>Streptophyta</taxon>
        <taxon>Embryophyta</taxon>
        <taxon>Tracheophyta</taxon>
        <taxon>Spermatophyta</taxon>
        <taxon>Magnoliopsida</taxon>
        <taxon>eudicotyledons</taxon>
        <taxon>Gunneridae</taxon>
        <taxon>Pentapetalae</taxon>
        <taxon>rosids</taxon>
        <taxon>fabids</taxon>
        <taxon>Fabales</taxon>
        <taxon>Fabaceae</taxon>
        <taxon>Papilionoideae</taxon>
        <taxon>50 kb inversion clade</taxon>
        <taxon>NPAAA clade</taxon>
        <taxon>indigoferoid/millettioid clade</taxon>
        <taxon>Phaseoleae</taxon>
        <taxon>Flemingia</taxon>
    </lineage>
</organism>
<dbReference type="EMBL" id="JBGMDY010000009">
    <property type="protein sequence ID" value="KAL2322587.1"/>
    <property type="molecule type" value="Genomic_DNA"/>
</dbReference>
<evidence type="ECO:0000256" key="1">
    <source>
        <dbReference type="SAM" id="MobiDB-lite"/>
    </source>
</evidence>
<keyword evidence="3" id="KW-1185">Reference proteome</keyword>
<sequence>MVDRHLAEVKNKLIETSEMASSGHCEKKQKSLSKTTKPSSSSMEKKKKNLPSSNYFEKKQKSLQKPTKCSSSSTQKRKKKIKSNNSCKDTKLPTWVTDWIMCPKERKDGRIDKMYRHKEKDMTFRSLKEVERYEFDGILPQRYRKANGRGKMKEKMCGNGKTSPNFNVSEGLTQLIQHKNFGMGDVRPVVVKALAACRPLSETTAQGDNRNLESESPDGT</sequence>
<feature type="region of interest" description="Disordered" evidence="1">
    <location>
        <begin position="1"/>
        <end position="87"/>
    </location>
</feature>
<feature type="compositionally biased region" description="Polar residues" evidence="1">
    <location>
        <begin position="63"/>
        <end position="74"/>
    </location>
</feature>
<dbReference type="Proteomes" id="UP001603857">
    <property type="component" value="Unassembled WGS sequence"/>
</dbReference>
<gene>
    <name evidence="2" type="ORF">Fmac_026966</name>
</gene>
<feature type="compositionally biased region" description="Low complexity" evidence="1">
    <location>
        <begin position="32"/>
        <end position="42"/>
    </location>
</feature>
<reference evidence="2 3" key="1">
    <citation type="submission" date="2024-08" db="EMBL/GenBank/DDBJ databases">
        <title>Insights into the chromosomal genome structure of Flemingia macrophylla.</title>
        <authorList>
            <person name="Ding Y."/>
            <person name="Zhao Y."/>
            <person name="Bi W."/>
            <person name="Wu M."/>
            <person name="Zhao G."/>
            <person name="Gong Y."/>
            <person name="Li W."/>
            <person name="Zhang P."/>
        </authorList>
    </citation>
    <scope>NUCLEOTIDE SEQUENCE [LARGE SCALE GENOMIC DNA]</scope>
    <source>
        <strain evidence="2">DYQJB</strain>
        <tissue evidence="2">Leaf</tissue>
    </source>
</reference>
<protein>
    <submittedName>
        <fullName evidence="2">Uncharacterized protein</fullName>
    </submittedName>
</protein>
<evidence type="ECO:0000313" key="3">
    <source>
        <dbReference type="Proteomes" id="UP001603857"/>
    </source>
</evidence>
<dbReference type="AlphaFoldDB" id="A0ABD1LGB8"/>
<comment type="caution">
    <text evidence="2">The sequence shown here is derived from an EMBL/GenBank/DDBJ whole genome shotgun (WGS) entry which is preliminary data.</text>
</comment>
<accession>A0ABD1LGB8</accession>
<feature type="compositionally biased region" description="Basic and acidic residues" evidence="1">
    <location>
        <begin position="1"/>
        <end position="15"/>
    </location>
</feature>